<feature type="transmembrane region" description="Helical" evidence="1">
    <location>
        <begin position="181"/>
        <end position="204"/>
    </location>
</feature>
<evidence type="ECO:0008006" key="4">
    <source>
        <dbReference type="Google" id="ProtNLM"/>
    </source>
</evidence>
<keyword evidence="3" id="KW-1185">Reference proteome</keyword>
<protein>
    <recommendedName>
        <fullName evidence="4">Metal-dependent hydrolase</fullName>
    </recommendedName>
</protein>
<dbReference type="AlphaFoldDB" id="A0A316F5M4"/>
<dbReference type="RefSeq" id="WP_109582462.1">
    <property type="nucleotide sequence ID" value="NZ_QGGT01000001.1"/>
</dbReference>
<dbReference type="PANTHER" id="PTHR39456">
    <property type="entry name" value="METAL-DEPENDENT HYDROLASE"/>
    <property type="match status" value="1"/>
</dbReference>
<evidence type="ECO:0000256" key="1">
    <source>
        <dbReference type="SAM" id="Phobius"/>
    </source>
</evidence>
<comment type="caution">
    <text evidence="2">The sequence shown here is derived from an EMBL/GenBank/DDBJ whole genome shotgun (WGS) entry which is preliminary data.</text>
</comment>
<dbReference type="Proteomes" id="UP000245754">
    <property type="component" value="Unassembled WGS sequence"/>
</dbReference>
<organism evidence="2 3">
    <name type="scientific">Cupriavidus plantarum</name>
    <dbReference type="NCBI Taxonomy" id="942865"/>
    <lineage>
        <taxon>Bacteria</taxon>
        <taxon>Pseudomonadati</taxon>
        <taxon>Pseudomonadota</taxon>
        <taxon>Betaproteobacteria</taxon>
        <taxon>Burkholderiales</taxon>
        <taxon>Burkholderiaceae</taxon>
        <taxon>Cupriavidus</taxon>
    </lineage>
</organism>
<evidence type="ECO:0000313" key="2">
    <source>
        <dbReference type="EMBL" id="PWK38933.1"/>
    </source>
</evidence>
<dbReference type="PIRSF" id="PIRSF007580">
    <property type="entry name" value="UCP07580"/>
    <property type="match status" value="1"/>
</dbReference>
<dbReference type="InterPro" id="IPR016516">
    <property type="entry name" value="UCP07580"/>
</dbReference>
<dbReference type="Pfam" id="PF10118">
    <property type="entry name" value="Metal_hydrol"/>
    <property type="match status" value="1"/>
</dbReference>
<keyword evidence="1" id="KW-1133">Transmembrane helix</keyword>
<reference evidence="2 3" key="1">
    <citation type="submission" date="2018-05" db="EMBL/GenBank/DDBJ databases">
        <title>Genomic Encyclopedia of Type Strains, Phase IV (KMG-V): Genome sequencing to study the core and pangenomes of soil and plant-associated prokaryotes.</title>
        <authorList>
            <person name="Whitman W."/>
        </authorList>
    </citation>
    <scope>NUCLEOTIDE SEQUENCE [LARGE SCALE GENOMIC DNA]</scope>
    <source>
        <strain evidence="2 3">SLV-132</strain>
    </source>
</reference>
<sequence length="293" mass="33667">MMPVRRDVHPHLPPDRICDWHERGRHVTHYINALSIFFPAGERFFMDSVRNYRDRITDPQLKQAVAGFIGQEAMHTREHILYNRLLDEAGLPASKLDSVVAKLLNLLRKILPKSWQLAHTIALEHYTAMLAGGMLADPRHMGDSEPGYRQVWTWHALEETEHKAVAFDVWNAVMKPGPYRYLLRAFTMLTTTVTFWAMVFVFHIRLVMADRHCPNKLLGFGRVLNFLWGSPGVLRRMIPEWLDYFRPGFHPWDEDNRAELARIAPLVAEIEETAIRAGASTRAPSIRGVSAGV</sequence>
<evidence type="ECO:0000313" key="3">
    <source>
        <dbReference type="Proteomes" id="UP000245754"/>
    </source>
</evidence>
<dbReference type="EMBL" id="QGGT01000001">
    <property type="protein sequence ID" value="PWK38933.1"/>
    <property type="molecule type" value="Genomic_DNA"/>
</dbReference>
<dbReference type="PANTHER" id="PTHR39456:SF1">
    <property type="entry name" value="METAL-DEPENDENT HYDROLASE"/>
    <property type="match status" value="1"/>
</dbReference>
<accession>A0A316F5M4</accession>
<proteinExistence type="predicted"/>
<gene>
    <name evidence="2" type="ORF">C7419_1012835</name>
</gene>
<name>A0A316F5M4_9BURK</name>
<keyword evidence="1" id="KW-0812">Transmembrane</keyword>
<keyword evidence="1" id="KW-0472">Membrane</keyword>